<dbReference type="InterPro" id="IPR029010">
    <property type="entry name" value="ThuA-like"/>
</dbReference>
<evidence type="ECO:0000313" key="2">
    <source>
        <dbReference type="EMBL" id="AZZ51832.1"/>
    </source>
</evidence>
<evidence type="ECO:0000313" key="3">
    <source>
        <dbReference type="Proteomes" id="UP000285317"/>
    </source>
</evidence>
<reference evidence="2 3" key="1">
    <citation type="submission" date="2018-03" db="EMBL/GenBank/DDBJ databases">
        <title>Bacteriophage NCPPB3778 and a type I-E CRISPR drive the evolution of the US Biological Select Agent, Rathayibacter toxicus.</title>
        <authorList>
            <person name="Davis E.W.II."/>
            <person name="Tabima J.F."/>
            <person name="Weisberg A.J."/>
            <person name="Dantas Lopes L."/>
            <person name="Wiseman M.S."/>
            <person name="Wiseman M.S."/>
            <person name="Pupko T."/>
            <person name="Belcher M.S."/>
            <person name="Sechler A.J."/>
            <person name="Tancos M.A."/>
            <person name="Schroeder B.K."/>
            <person name="Murray T.D."/>
            <person name="Luster D.G."/>
            <person name="Schneider W.L."/>
            <person name="Rogers E."/>
            <person name="Andreote F.D."/>
            <person name="Grunwald N.J."/>
            <person name="Putnam M.L."/>
            <person name="Chang J.H."/>
        </authorList>
    </citation>
    <scope>NUCLEOTIDE SEQUENCE [LARGE SCALE GENOMIC DNA]</scope>
    <source>
        <strain evidence="2 3">DSM 15932</strain>
    </source>
</reference>
<feature type="domain" description="ThuA-like" evidence="1">
    <location>
        <begin position="27"/>
        <end position="220"/>
    </location>
</feature>
<dbReference type="Pfam" id="PF06283">
    <property type="entry name" value="ThuA"/>
    <property type="match status" value="1"/>
</dbReference>
<accession>A0A3T0SZZ8</accession>
<dbReference type="KEGG" id="rfs:C1I64_07070"/>
<dbReference type="EMBL" id="CP028137">
    <property type="protein sequence ID" value="AZZ51832.1"/>
    <property type="molecule type" value="Genomic_DNA"/>
</dbReference>
<proteinExistence type="predicted"/>
<sequence>MLSALVLSGAGRAGAGRYGDPWHPFGETTECVAGILRQSGFALTVAPDVDDALQRFEDAPDLVVVNVGLPRDGAPSPAAAARAGLGRLLACGAPVLALHASSTSFVDAPEWEQAIGGRWERGTSFHPEHGEARVRLRGHPLTAGVGDFVLQDERYTSLRTAADNEVLAVHEHDGVEHPLIWLREATGGSGRVAYDALGHHPRSFESPEHREILRRLIAWATRQDEV</sequence>
<gene>
    <name evidence="2" type="ORF">C1I64_07070</name>
</gene>
<evidence type="ECO:0000259" key="1">
    <source>
        <dbReference type="Pfam" id="PF06283"/>
    </source>
</evidence>
<dbReference type="AlphaFoldDB" id="A0A3T0SZZ8"/>
<dbReference type="SUPFAM" id="SSF52317">
    <property type="entry name" value="Class I glutamine amidotransferase-like"/>
    <property type="match status" value="1"/>
</dbReference>
<name>A0A3T0SZZ8_9MICO</name>
<dbReference type="Proteomes" id="UP000285317">
    <property type="component" value="Chromosome"/>
</dbReference>
<dbReference type="InterPro" id="IPR029062">
    <property type="entry name" value="Class_I_gatase-like"/>
</dbReference>
<organism evidence="2 3">
    <name type="scientific">Rathayibacter festucae DSM 15932</name>
    <dbReference type="NCBI Taxonomy" id="1328866"/>
    <lineage>
        <taxon>Bacteria</taxon>
        <taxon>Bacillati</taxon>
        <taxon>Actinomycetota</taxon>
        <taxon>Actinomycetes</taxon>
        <taxon>Micrococcales</taxon>
        <taxon>Microbacteriaceae</taxon>
        <taxon>Rathayibacter</taxon>
    </lineage>
</organism>
<protein>
    <submittedName>
        <fullName evidence="2">ThuA domain-containing protein</fullName>
    </submittedName>
</protein>
<dbReference type="RefSeq" id="WP_127888489.1">
    <property type="nucleotide sequence ID" value="NZ_CP028137.1"/>
</dbReference>
<dbReference type="Gene3D" id="3.40.50.880">
    <property type="match status" value="1"/>
</dbReference>